<keyword evidence="1" id="KW-0175">Coiled coil</keyword>
<evidence type="ECO:0000313" key="3">
    <source>
        <dbReference type="Proteomes" id="UP001139028"/>
    </source>
</evidence>
<dbReference type="Proteomes" id="UP001139028">
    <property type="component" value="Unassembled WGS sequence"/>
</dbReference>
<gene>
    <name evidence="2" type="ORF">MO867_21555</name>
</gene>
<evidence type="ECO:0000256" key="1">
    <source>
        <dbReference type="SAM" id="Coils"/>
    </source>
</evidence>
<feature type="coiled-coil region" evidence="1">
    <location>
        <begin position="46"/>
        <end position="73"/>
    </location>
</feature>
<dbReference type="AlphaFoldDB" id="A0A9X2EX45"/>
<organism evidence="2 3">
    <name type="scientific">Microbulbifer okhotskensis</name>
    <dbReference type="NCBI Taxonomy" id="2926617"/>
    <lineage>
        <taxon>Bacteria</taxon>
        <taxon>Pseudomonadati</taxon>
        <taxon>Pseudomonadota</taxon>
        <taxon>Gammaproteobacteria</taxon>
        <taxon>Cellvibrionales</taxon>
        <taxon>Microbulbiferaceae</taxon>
        <taxon>Microbulbifer</taxon>
    </lineage>
</organism>
<keyword evidence="3" id="KW-1185">Reference proteome</keyword>
<protein>
    <submittedName>
        <fullName evidence="2">Uncharacterized protein</fullName>
    </submittedName>
</protein>
<sequence length="140" mass="14898">MRGATVIARWLLLAVLCAGLAATAGYWRGHQNGVRDTQLATNRQAVSDLSSLIENHRQLINEANAAGQRLAAQTAQRAALDNQTTQELRNALAKTADSRVRCVFDLDVMQSLAAARDRAAQAAASGLNESLPSAGTTSRQ</sequence>
<dbReference type="EMBL" id="JALBWM010000236">
    <property type="protein sequence ID" value="MCO1336918.1"/>
    <property type="molecule type" value="Genomic_DNA"/>
</dbReference>
<accession>A0A9X2EX45</accession>
<proteinExistence type="predicted"/>
<name>A0A9X2EX45_9GAMM</name>
<dbReference type="RefSeq" id="WP_252472982.1">
    <property type="nucleotide sequence ID" value="NZ_JALBWM010000236.1"/>
</dbReference>
<reference evidence="2" key="1">
    <citation type="journal article" date="2022" name="Arch. Microbiol.">
        <title>Microbulbifer okhotskensis sp. nov., isolated from a deep bottom sediment of the Okhotsk Sea.</title>
        <authorList>
            <person name="Romanenko L."/>
            <person name="Kurilenko V."/>
            <person name="Otstavnykh N."/>
            <person name="Velansky P."/>
            <person name="Isaeva M."/>
            <person name="Mikhailov V."/>
        </authorList>
    </citation>
    <scope>NUCLEOTIDE SEQUENCE</scope>
    <source>
        <strain evidence="2">OS29</strain>
    </source>
</reference>
<evidence type="ECO:0000313" key="2">
    <source>
        <dbReference type="EMBL" id="MCO1336918.1"/>
    </source>
</evidence>
<comment type="caution">
    <text evidence="2">The sequence shown here is derived from an EMBL/GenBank/DDBJ whole genome shotgun (WGS) entry which is preliminary data.</text>
</comment>